<keyword evidence="16" id="KW-0472">Membrane</keyword>
<feature type="domain" description="Glycosyl hydrolase family 13 catalytic" evidence="19">
    <location>
        <begin position="18"/>
        <end position="371"/>
    </location>
</feature>
<evidence type="ECO:0000256" key="12">
    <source>
        <dbReference type="ARBA" id="ARBA00023277"/>
    </source>
</evidence>
<evidence type="ECO:0000256" key="11">
    <source>
        <dbReference type="ARBA" id="ARBA00023214"/>
    </source>
</evidence>
<keyword evidence="12 15" id="KW-0119">Carbohydrate metabolism</keyword>
<feature type="chain" id="PRO_5047475834" description="Alpha-amylase" evidence="17">
    <location>
        <begin position="17"/>
        <end position="498"/>
    </location>
</feature>
<dbReference type="SMART" id="SM00632">
    <property type="entry name" value="Aamy_C"/>
    <property type="match status" value="1"/>
</dbReference>
<comment type="cofactor">
    <cofactor evidence="3">
        <name>chloride</name>
        <dbReference type="ChEBI" id="CHEBI:17996"/>
    </cofactor>
</comment>
<keyword evidence="9" id="KW-0106">Calcium</keyword>
<evidence type="ECO:0000313" key="21">
    <source>
        <dbReference type="Proteomes" id="UP001307889"/>
    </source>
</evidence>
<feature type="transmembrane region" description="Helical" evidence="16">
    <location>
        <begin position="464"/>
        <end position="493"/>
    </location>
</feature>
<evidence type="ECO:0000256" key="14">
    <source>
        <dbReference type="RuleBase" id="RU003615"/>
    </source>
</evidence>
<evidence type="ECO:0000256" key="15">
    <source>
        <dbReference type="RuleBase" id="RU361134"/>
    </source>
</evidence>
<dbReference type="InterPro" id="IPR031319">
    <property type="entry name" value="A-amylase_C"/>
</dbReference>
<evidence type="ECO:0000256" key="8">
    <source>
        <dbReference type="ARBA" id="ARBA00022801"/>
    </source>
</evidence>
<evidence type="ECO:0000256" key="5">
    <source>
        <dbReference type="ARBA" id="ARBA00011245"/>
    </source>
</evidence>
<dbReference type="Pfam" id="PF00128">
    <property type="entry name" value="Alpha-amylase"/>
    <property type="match status" value="1"/>
</dbReference>
<dbReference type="SUPFAM" id="SSF51445">
    <property type="entry name" value="(Trans)glycosidases"/>
    <property type="match status" value="1"/>
</dbReference>
<sequence>MRGLVFLFCMVSGTHSAERLVQLFEWRFDDIARECRGLSRQEWLHGSSGSHRSQNVLCLVVDHDETVPPFSYKIISRSGVSIHSKACDRCSKVGVGIIVDVLLNHMSTNTPLGTVGTGGAIPTPTNKSYPAVPYTAEHFHPTCQITDYNNATNVRVCELVLLHDLNQTQEYVRGKLVDHLNHLVDLGATGFRIDAAKHMYPEDIQIILKRVKKPSNGKNLFIFQEVPDDTGPEAIKAEEYFDIGLVTEFKFASGIKNHIANLSSLKDFGKDLMDSKHAVIFTDNHDRQRDFPFNYKIPSIYKLANAFMLGWSYGHSKKVMSSYQFTTTDDGPPHNDDMSIKNVTISSEGVCGNGWICEHRWPEIAAMVRFAKAVEGSGSSDFVAHSPNTISFQRTGKGFVLLSADNPPKNLTNVQTGLKRGIYCDIITNPGPTGNCTSTKIEVNSEGKANFSFPLNSPNNYTIIAIHLTGGVSAVNCSALVLMLSSFLVTILAERHRC</sequence>
<evidence type="ECO:0000256" key="2">
    <source>
        <dbReference type="ARBA" id="ARBA00001913"/>
    </source>
</evidence>
<evidence type="ECO:0000256" key="17">
    <source>
        <dbReference type="SAM" id="SignalP"/>
    </source>
</evidence>
<dbReference type="InterPro" id="IPR017853">
    <property type="entry name" value="GH"/>
</dbReference>
<name>A0ABN7AWL5_9HEMI</name>
<dbReference type="InterPro" id="IPR013780">
    <property type="entry name" value="Glyco_hydro_b"/>
</dbReference>
<gene>
    <name evidence="20" type="ORF">NTJ_09389</name>
</gene>
<evidence type="ECO:0000259" key="19">
    <source>
        <dbReference type="SMART" id="SM00642"/>
    </source>
</evidence>
<dbReference type="Proteomes" id="UP001307889">
    <property type="component" value="Chromosome 7"/>
</dbReference>
<evidence type="ECO:0000259" key="18">
    <source>
        <dbReference type="SMART" id="SM00632"/>
    </source>
</evidence>
<dbReference type="EMBL" id="AP028915">
    <property type="protein sequence ID" value="BES96576.1"/>
    <property type="molecule type" value="Genomic_DNA"/>
</dbReference>
<organism evidence="20 21">
    <name type="scientific">Nesidiocoris tenuis</name>
    <dbReference type="NCBI Taxonomy" id="355587"/>
    <lineage>
        <taxon>Eukaryota</taxon>
        <taxon>Metazoa</taxon>
        <taxon>Ecdysozoa</taxon>
        <taxon>Arthropoda</taxon>
        <taxon>Hexapoda</taxon>
        <taxon>Insecta</taxon>
        <taxon>Pterygota</taxon>
        <taxon>Neoptera</taxon>
        <taxon>Paraneoptera</taxon>
        <taxon>Hemiptera</taxon>
        <taxon>Heteroptera</taxon>
        <taxon>Panheteroptera</taxon>
        <taxon>Cimicomorpha</taxon>
        <taxon>Miridae</taxon>
        <taxon>Dicyphina</taxon>
        <taxon>Nesidiocoris</taxon>
    </lineage>
</organism>
<evidence type="ECO:0000313" key="20">
    <source>
        <dbReference type="EMBL" id="BES96576.1"/>
    </source>
</evidence>
<dbReference type="InterPro" id="IPR006047">
    <property type="entry name" value="GH13_cat_dom"/>
</dbReference>
<dbReference type="InterPro" id="IPR006046">
    <property type="entry name" value="Alpha_amylase"/>
</dbReference>
<evidence type="ECO:0000256" key="3">
    <source>
        <dbReference type="ARBA" id="ARBA00001923"/>
    </source>
</evidence>
<dbReference type="PRINTS" id="PR00110">
    <property type="entry name" value="ALPHAAMYLASE"/>
</dbReference>
<dbReference type="PANTHER" id="PTHR43447">
    <property type="entry name" value="ALPHA-AMYLASE"/>
    <property type="match status" value="1"/>
</dbReference>
<keyword evidence="7" id="KW-0479">Metal-binding</keyword>
<keyword evidence="16" id="KW-0812">Transmembrane</keyword>
<dbReference type="SUPFAM" id="SSF51011">
    <property type="entry name" value="Glycosyl hydrolase domain"/>
    <property type="match status" value="1"/>
</dbReference>
<keyword evidence="16" id="KW-1133">Transmembrane helix</keyword>
<comment type="catalytic activity">
    <reaction evidence="1 15">
        <text>Endohydrolysis of (1-&gt;4)-alpha-D-glucosidic linkages in polysaccharides containing three or more (1-&gt;4)-alpha-linked D-glucose units.</text>
        <dbReference type="EC" id="3.2.1.1"/>
    </reaction>
</comment>
<dbReference type="Gene3D" id="2.60.40.1180">
    <property type="entry name" value="Golgi alpha-mannosidase II"/>
    <property type="match status" value="1"/>
</dbReference>
<keyword evidence="11" id="KW-0868">Chloride</keyword>
<comment type="similarity">
    <text evidence="4 14">Belongs to the glycosyl hydrolase 13 family.</text>
</comment>
<keyword evidence="13 15" id="KW-0326">Glycosidase</keyword>
<evidence type="ECO:0000256" key="6">
    <source>
        <dbReference type="ARBA" id="ARBA00012595"/>
    </source>
</evidence>
<evidence type="ECO:0000256" key="7">
    <source>
        <dbReference type="ARBA" id="ARBA00022723"/>
    </source>
</evidence>
<keyword evidence="17" id="KW-0732">Signal</keyword>
<comment type="subunit">
    <text evidence="5">Monomer.</text>
</comment>
<evidence type="ECO:0000256" key="4">
    <source>
        <dbReference type="ARBA" id="ARBA00008061"/>
    </source>
</evidence>
<dbReference type="Gene3D" id="3.20.20.80">
    <property type="entry name" value="Glycosidases"/>
    <property type="match status" value="1"/>
</dbReference>
<dbReference type="SMART" id="SM00642">
    <property type="entry name" value="Aamy"/>
    <property type="match status" value="1"/>
</dbReference>
<evidence type="ECO:0000256" key="13">
    <source>
        <dbReference type="ARBA" id="ARBA00023295"/>
    </source>
</evidence>
<dbReference type="EC" id="3.2.1.1" evidence="6 15"/>
<feature type="domain" description="Alpha-amylase C-terminal" evidence="18">
    <location>
        <begin position="380"/>
        <end position="471"/>
    </location>
</feature>
<protein>
    <recommendedName>
        <fullName evidence="6 15">Alpha-amylase</fullName>
        <ecNumber evidence="6 15">3.2.1.1</ecNumber>
    </recommendedName>
</protein>
<keyword evidence="8 15" id="KW-0378">Hydrolase</keyword>
<accession>A0ABN7AWL5</accession>
<keyword evidence="21" id="KW-1185">Reference proteome</keyword>
<keyword evidence="10" id="KW-1015">Disulfide bond</keyword>
<reference evidence="20 21" key="1">
    <citation type="submission" date="2023-09" db="EMBL/GenBank/DDBJ databases">
        <title>Nesidiocoris tenuis whole genome shotgun sequence.</title>
        <authorList>
            <person name="Shibata T."/>
            <person name="Shimoda M."/>
            <person name="Kobayashi T."/>
            <person name="Uehara T."/>
        </authorList>
    </citation>
    <scope>NUCLEOTIDE SEQUENCE [LARGE SCALE GENOMIC DNA]</scope>
    <source>
        <strain evidence="20 21">Japan</strain>
    </source>
</reference>
<evidence type="ECO:0000256" key="1">
    <source>
        <dbReference type="ARBA" id="ARBA00000548"/>
    </source>
</evidence>
<proteinExistence type="inferred from homology"/>
<evidence type="ECO:0000256" key="16">
    <source>
        <dbReference type="SAM" id="Phobius"/>
    </source>
</evidence>
<evidence type="ECO:0000256" key="10">
    <source>
        <dbReference type="ARBA" id="ARBA00023157"/>
    </source>
</evidence>
<evidence type="ECO:0000256" key="9">
    <source>
        <dbReference type="ARBA" id="ARBA00022837"/>
    </source>
</evidence>
<comment type="cofactor">
    <cofactor evidence="2">
        <name>Ca(2+)</name>
        <dbReference type="ChEBI" id="CHEBI:29108"/>
    </cofactor>
</comment>
<feature type="signal peptide" evidence="17">
    <location>
        <begin position="1"/>
        <end position="16"/>
    </location>
</feature>